<dbReference type="AlphaFoldDB" id="A0A972JB88"/>
<feature type="region of interest" description="Disordered" evidence="1">
    <location>
        <begin position="1"/>
        <end position="20"/>
    </location>
</feature>
<accession>A0A972JB88</accession>
<name>A0A972JB88_9RHOO</name>
<dbReference type="Proteomes" id="UP000599523">
    <property type="component" value="Unassembled WGS sequence"/>
</dbReference>
<evidence type="ECO:0000256" key="1">
    <source>
        <dbReference type="SAM" id="MobiDB-lite"/>
    </source>
</evidence>
<gene>
    <name evidence="2" type="ORF">GPA21_17725</name>
</gene>
<protein>
    <submittedName>
        <fullName evidence="2">Uncharacterized protein</fullName>
    </submittedName>
</protein>
<keyword evidence="3" id="KW-1185">Reference proteome</keyword>
<proteinExistence type="predicted"/>
<sequence>MSGLSAQETDPDVPVGEAAAFAEPEDRRFRDISGYPFRAPAATVRAMQHLATAMQLRAYCADPNIPDAFVRLQLQRFSELTGREENCRSLLDY</sequence>
<comment type="caution">
    <text evidence="2">The sequence shown here is derived from an EMBL/GenBank/DDBJ whole genome shotgun (WGS) entry which is preliminary data.</text>
</comment>
<dbReference type="EMBL" id="WTVM01000157">
    <property type="protein sequence ID" value="NMG04795.1"/>
    <property type="molecule type" value="Genomic_DNA"/>
</dbReference>
<organism evidence="2 3">
    <name type="scientific">Azoarcus taiwanensis</name>
    <dbReference type="NCBI Taxonomy" id="666964"/>
    <lineage>
        <taxon>Bacteria</taxon>
        <taxon>Pseudomonadati</taxon>
        <taxon>Pseudomonadota</taxon>
        <taxon>Betaproteobacteria</taxon>
        <taxon>Rhodocyclales</taxon>
        <taxon>Zoogloeaceae</taxon>
        <taxon>Azoarcus</taxon>
    </lineage>
</organism>
<reference evidence="2" key="1">
    <citation type="submission" date="2019-12" db="EMBL/GenBank/DDBJ databases">
        <title>Comparative genomics gives insights into the taxonomy of the Azoarcus-Aromatoleum group and reveals separate origins of nif in the plant-associated Azoarcus and non-plant-associated Aromatoleum sub-groups.</title>
        <authorList>
            <person name="Lafos M."/>
            <person name="Maluk M."/>
            <person name="Batista M."/>
            <person name="Junghare M."/>
            <person name="Carmona M."/>
            <person name="Faoro H."/>
            <person name="Cruz L.M."/>
            <person name="Battistoni F."/>
            <person name="De Souza E."/>
            <person name="Pedrosa F."/>
            <person name="Chen W.-M."/>
            <person name="Poole P.S."/>
            <person name="Dixon R.A."/>
            <person name="James E.K."/>
        </authorList>
    </citation>
    <scope>NUCLEOTIDE SEQUENCE</scope>
    <source>
        <strain evidence="2">NSC3</strain>
    </source>
</reference>
<evidence type="ECO:0000313" key="2">
    <source>
        <dbReference type="EMBL" id="NMG04795.1"/>
    </source>
</evidence>
<evidence type="ECO:0000313" key="3">
    <source>
        <dbReference type="Proteomes" id="UP000599523"/>
    </source>
</evidence>